<reference evidence="5" key="1">
    <citation type="submission" date="2023-03" db="EMBL/GenBank/DDBJ databases">
        <title>Mating type loci evolution in Malassezia.</title>
        <authorList>
            <person name="Coelho M.A."/>
        </authorList>
    </citation>
    <scope>NUCLEOTIDE SEQUENCE</scope>
    <source>
        <strain evidence="5">CBS 7876</strain>
    </source>
</reference>
<name>A0AAF0DZ41_9BASI</name>
<evidence type="ECO:0000256" key="3">
    <source>
        <dbReference type="ARBA" id="ARBA00029631"/>
    </source>
</evidence>
<evidence type="ECO:0000313" key="5">
    <source>
        <dbReference type="EMBL" id="WFD02634.1"/>
    </source>
</evidence>
<comment type="similarity">
    <text evidence="1">Belongs to the MTFP1 family.</text>
</comment>
<dbReference type="GO" id="GO:0000287">
    <property type="term" value="F:magnesium ion binding"/>
    <property type="evidence" value="ECO:0007669"/>
    <property type="project" value="InterPro"/>
</dbReference>
<dbReference type="InterPro" id="IPR037143">
    <property type="entry name" value="4-PPantetheinyl_Trfase_dom_sf"/>
</dbReference>
<accession>A0AAF0DZ41</accession>
<dbReference type="InterPro" id="IPR019560">
    <property type="entry name" value="Mitochondrial_18_kDa_protein"/>
</dbReference>
<dbReference type="Pfam" id="PF10558">
    <property type="entry name" value="MTP18"/>
    <property type="match status" value="1"/>
</dbReference>
<feature type="region of interest" description="Disordered" evidence="4">
    <location>
        <begin position="212"/>
        <end position="238"/>
    </location>
</feature>
<evidence type="ECO:0000256" key="4">
    <source>
        <dbReference type="SAM" id="MobiDB-lite"/>
    </source>
</evidence>
<dbReference type="Proteomes" id="UP001214603">
    <property type="component" value="Chromosome 2"/>
</dbReference>
<dbReference type="PANTHER" id="PTHR11001:SF2">
    <property type="entry name" value="MITOCHONDRIAL FISSION PROCESS PROTEIN 1"/>
    <property type="match status" value="1"/>
</dbReference>
<evidence type="ECO:0000256" key="1">
    <source>
        <dbReference type="ARBA" id="ARBA00009224"/>
    </source>
</evidence>
<feature type="compositionally biased region" description="Polar residues" evidence="4">
    <location>
        <begin position="227"/>
        <end position="238"/>
    </location>
</feature>
<organism evidence="5 6">
    <name type="scientific">Malassezia obtusa</name>
    <dbReference type="NCBI Taxonomy" id="76774"/>
    <lineage>
        <taxon>Eukaryota</taxon>
        <taxon>Fungi</taxon>
        <taxon>Dikarya</taxon>
        <taxon>Basidiomycota</taxon>
        <taxon>Ustilaginomycotina</taxon>
        <taxon>Malasseziomycetes</taxon>
        <taxon>Malasseziales</taxon>
        <taxon>Malasseziaceae</taxon>
        <taxon>Malassezia</taxon>
    </lineage>
</organism>
<evidence type="ECO:0000313" key="6">
    <source>
        <dbReference type="Proteomes" id="UP001214603"/>
    </source>
</evidence>
<sequence>MAQVEQDVQSHHTYASQDDEGLGRYSAYAVRLRTLLTTGTRYIAYSSDVGEAFRPLTKPAVVTAAYAVSWAYIFGDVGYTCYKSCEGRDIASPKVKQDVSWIASRRFVFQLLSSLLLPAVTIHSVVKYSAPAFAKSRFPRVRSFGPTVAGLLTVPLLPYLFDEPVETGVDHAFDLVELKVKAYYGCREAERVLNDKIDRLKGMLGFGGSSLGNHASSMPEKRPVDTIGSTSPPEVSSNNTTAAQLAILGVGVDLMYLPRMRNLVSRHAQRLACMPWQGAFATAPRYAVPQRQQDAPAPESLLSTAAQHFARRTLSQSESAQWSTLSPSMTHEDRLRFLATR</sequence>
<dbReference type="GO" id="GO:0000266">
    <property type="term" value="P:mitochondrial fission"/>
    <property type="evidence" value="ECO:0007669"/>
    <property type="project" value="TreeGrafter"/>
</dbReference>
<evidence type="ECO:0000256" key="2">
    <source>
        <dbReference type="ARBA" id="ARBA00017835"/>
    </source>
</evidence>
<keyword evidence="6" id="KW-1185">Reference proteome</keyword>
<dbReference type="EMBL" id="CP119935">
    <property type="protein sequence ID" value="WFD02634.1"/>
    <property type="molecule type" value="Genomic_DNA"/>
</dbReference>
<gene>
    <name evidence="5" type="ORF">MOBT1_001315</name>
</gene>
<protein>
    <recommendedName>
        <fullName evidence="2">Mitochondrial fission process protein 1</fullName>
    </recommendedName>
    <alternativeName>
        <fullName evidence="3">Mitochondrial 18 kDa protein</fullName>
    </alternativeName>
</protein>
<dbReference type="GO" id="GO:0008897">
    <property type="term" value="F:holo-[acyl-carrier-protein] synthase activity"/>
    <property type="evidence" value="ECO:0007669"/>
    <property type="project" value="InterPro"/>
</dbReference>
<dbReference type="Gene3D" id="3.90.470.20">
    <property type="entry name" value="4'-phosphopantetheinyl transferase domain"/>
    <property type="match status" value="1"/>
</dbReference>
<dbReference type="PANTHER" id="PTHR11001">
    <property type="entry name" value="MITOCHONDRIAL FISSION PROCESS PROTEIN 1"/>
    <property type="match status" value="1"/>
</dbReference>
<dbReference type="GO" id="GO:0005739">
    <property type="term" value="C:mitochondrion"/>
    <property type="evidence" value="ECO:0007669"/>
    <property type="project" value="TreeGrafter"/>
</dbReference>
<dbReference type="AlphaFoldDB" id="A0AAF0DZ41"/>
<proteinExistence type="inferred from homology"/>